<dbReference type="Proteomes" id="UP000789390">
    <property type="component" value="Unassembled WGS sequence"/>
</dbReference>
<feature type="region of interest" description="Disordered" evidence="1">
    <location>
        <begin position="226"/>
        <end position="273"/>
    </location>
</feature>
<name>A0A8J2RF09_9CRUS</name>
<keyword evidence="2" id="KW-1133">Transmembrane helix</keyword>
<keyword evidence="4" id="KW-1185">Reference proteome</keyword>
<dbReference type="EMBL" id="CAKKLH010000046">
    <property type="protein sequence ID" value="CAH0100844.1"/>
    <property type="molecule type" value="Genomic_DNA"/>
</dbReference>
<organism evidence="3 4">
    <name type="scientific">Daphnia galeata</name>
    <dbReference type="NCBI Taxonomy" id="27404"/>
    <lineage>
        <taxon>Eukaryota</taxon>
        <taxon>Metazoa</taxon>
        <taxon>Ecdysozoa</taxon>
        <taxon>Arthropoda</taxon>
        <taxon>Crustacea</taxon>
        <taxon>Branchiopoda</taxon>
        <taxon>Diplostraca</taxon>
        <taxon>Cladocera</taxon>
        <taxon>Anomopoda</taxon>
        <taxon>Daphniidae</taxon>
        <taxon>Daphnia</taxon>
    </lineage>
</organism>
<feature type="compositionally biased region" description="Low complexity" evidence="1">
    <location>
        <begin position="229"/>
        <end position="244"/>
    </location>
</feature>
<sequence length="273" mass="30293">MFTSSHLIRYPSTFRLPVGHWLLDYSCFKKMTSPFRNPQNENTPIITISSGRPETEKESSSTKFKGLSRLKSFKYKRVKNRVTNQVHENQPTLDSNTTPTRMFLRRRIVLLTLALILAIVIITMTIVGLLISSYNERQQAEAEAREGQKTHSDVEIDDDSEKKTSSILSSILESGGSETDERDTFLPVQPAKTNMDSSGSGSEPSNTEKTSMNGKFVLLTDKFESFEEVGSGDSGDQQQVGSGDSSEDRHIGSGDSSGDRRDVGSGFQPNRPL</sequence>
<feature type="transmembrane region" description="Helical" evidence="2">
    <location>
        <begin position="108"/>
        <end position="131"/>
    </location>
</feature>
<feature type="compositionally biased region" description="Basic and acidic residues" evidence="1">
    <location>
        <begin position="142"/>
        <end position="164"/>
    </location>
</feature>
<dbReference type="AlphaFoldDB" id="A0A8J2RF09"/>
<evidence type="ECO:0000256" key="2">
    <source>
        <dbReference type="SAM" id="Phobius"/>
    </source>
</evidence>
<evidence type="ECO:0000256" key="1">
    <source>
        <dbReference type="SAM" id="MobiDB-lite"/>
    </source>
</evidence>
<feature type="region of interest" description="Disordered" evidence="1">
    <location>
        <begin position="189"/>
        <end position="214"/>
    </location>
</feature>
<evidence type="ECO:0000313" key="4">
    <source>
        <dbReference type="Proteomes" id="UP000789390"/>
    </source>
</evidence>
<gene>
    <name evidence="3" type="ORF">DGAL_LOCUS3132</name>
</gene>
<feature type="compositionally biased region" description="Polar residues" evidence="1">
    <location>
        <begin position="191"/>
        <end position="213"/>
    </location>
</feature>
<proteinExistence type="predicted"/>
<feature type="compositionally biased region" description="Basic and acidic residues" evidence="1">
    <location>
        <begin position="246"/>
        <end position="263"/>
    </location>
</feature>
<feature type="region of interest" description="Disordered" evidence="1">
    <location>
        <begin position="142"/>
        <end position="166"/>
    </location>
</feature>
<accession>A0A8J2RF09</accession>
<evidence type="ECO:0000313" key="3">
    <source>
        <dbReference type="EMBL" id="CAH0100844.1"/>
    </source>
</evidence>
<reference evidence="3" key="1">
    <citation type="submission" date="2021-11" db="EMBL/GenBank/DDBJ databases">
        <authorList>
            <person name="Schell T."/>
        </authorList>
    </citation>
    <scope>NUCLEOTIDE SEQUENCE</scope>
    <source>
        <strain evidence="3">M5</strain>
    </source>
</reference>
<keyword evidence="2" id="KW-0472">Membrane</keyword>
<protein>
    <submittedName>
        <fullName evidence="3">Uncharacterized protein</fullName>
    </submittedName>
</protein>
<comment type="caution">
    <text evidence="3">The sequence shown here is derived from an EMBL/GenBank/DDBJ whole genome shotgun (WGS) entry which is preliminary data.</text>
</comment>
<keyword evidence="2" id="KW-0812">Transmembrane</keyword>
<dbReference type="OrthoDB" id="10362584at2759"/>